<gene>
    <name evidence="2" type="ORF">ACFFJD_05620</name>
</gene>
<comment type="caution">
    <text evidence="2">The sequence shown here is derived from an EMBL/GenBank/DDBJ whole genome shotgun (WGS) entry which is preliminary data.</text>
</comment>
<evidence type="ECO:0000313" key="2">
    <source>
        <dbReference type="EMBL" id="MFC0314331.1"/>
    </source>
</evidence>
<dbReference type="Pfam" id="PF13350">
    <property type="entry name" value="Y_phosphatase3"/>
    <property type="match status" value="1"/>
</dbReference>
<feature type="compositionally biased region" description="Polar residues" evidence="1">
    <location>
        <begin position="1"/>
        <end position="13"/>
    </location>
</feature>
<dbReference type="Proteomes" id="UP001589783">
    <property type="component" value="Unassembled WGS sequence"/>
</dbReference>
<feature type="region of interest" description="Disordered" evidence="1">
    <location>
        <begin position="1"/>
        <end position="20"/>
    </location>
</feature>
<protein>
    <submittedName>
        <fullName evidence="2">Tyrosine-protein phosphatase</fullName>
    </submittedName>
</protein>
<organism evidence="2 3">
    <name type="scientific">Gordonia phosphorivorans</name>
    <dbReference type="NCBI Taxonomy" id="1056982"/>
    <lineage>
        <taxon>Bacteria</taxon>
        <taxon>Bacillati</taxon>
        <taxon>Actinomycetota</taxon>
        <taxon>Actinomycetes</taxon>
        <taxon>Mycobacteriales</taxon>
        <taxon>Gordoniaceae</taxon>
        <taxon>Gordonia</taxon>
    </lineage>
</organism>
<dbReference type="SUPFAM" id="SSF52799">
    <property type="entry name" value="(Phosphotyrosine protein) phosphatases II"/>
    <property type="match status" value="1"/>
</dbReference>
<evidence type="ECO:0000313" key="3">
    <source>
        <dbReference type="Proteomes" id="UP001589783"/>
    </source>
</evidence>
<dbReference type="InterPro" id="IPR026893">
    <property type="entry name" value="Tyr/Ser_Pase_IphP-type"/>
</dbReference>
<dbReference type="EMBL" id="JBHLWV010000015">
    <property type="protein sequence ID" value="MFC0314331.1"/>
    <property type="molecule type" value="Genomic_DNA"/>
</dbReference>
<dbReference type="InterPro" id="IPR029021">
    <property type="entry name" value="Prot-tyrosine_phosphatase-like"/>
</dbReference>
<dbReference type="InterPro" id="IPR016130">
    <property type="entry name" value="Tyr_Pase_AS"/>
</dbReference>
<dbReference type="Gene3D" id="3.90.190.10">
    <property type="entry name" value="Protein tyrosine phosphatase superfamily"/>
    <property type="match status" value="1"/>
</dbReference>
<dbReference type="PROSITE" id="PS00383">
    <property type="entry name" value="TYR_PHOSPHATASE_1"/>
    <property type="match status" value="1"/>
</dbReference>
<evidence type="ECO:0000256" key="1">
    <source>
        <dbReference type="SAM" id="MobiDB-lite"/>
    </source>
</evidence>
<name>A0ABV6H625_9ACTN</name>
<dbReference type="RefSeq" id="WP_382362017.1">
    <property type="nucleotide sequence ID" value="NZ_JBHLWV010000015.1"/>
</dbReference>
<sequence>MTQASTLPATSPIPSLPNLRDLGGWSAADGRTVVTGRLYRSTDLRSVAGDAAAVLAPLELSTIYDLRSAAERSAVPDPTMTGVVDVPLDVLADAADAIPGNLNQIMNDPKLAAELIGSMEGKAADYITATYREFVTLKSANAAYRRFYLGLLGEDAGPALFHCTTGKDRTGWAAASFLSLMGVDRDDVYRDYLTTNDRLLPALAPLFDKFAAASVDPASLRPLLGVQQSYLDATFASVESEYGDLATYFASGLGIDAQAQEQLRRRYLAG</sequence>
<keyword evidence="3" id="KW-1185">Reference proteome</keyword>
<proteinExistence type="predicted"/>
<reference evidence="2 3" key="1">
    <citation type="submission" date="2024-09" db="EMBL/GenBank/DDBJ databases">
        <authorList>
            <person name="Sun Q."/>
            <person name="Mori K."/>
        </authorList>
    </citation>
    <scope>NUCLEOTIDE SEQUENCE [LARGE SCALE GENOMIC DNA]</scope>
    <source>
        <strain evidence="2 3">CCM 7957</strain>
    </source>
</reference>
<accession>A0ABV6H625</accession>